<gene>
    <name evidence="2" type="ORF">OEA41_001970</name>
</gene>
<keyword evidence="1" id="KW-1133">Transmembrane helix</keyword>
<feature type="transmembrane region" description="Helical" evidence="1">
    <location>
        <begin position="90"/>
        <end position="112"/>
    </location>
</feature>
<dbReference type="AlphaFoldDB" id="A0AAD9ZAK9"/>
<feature type="transmembrane region" description="Helical" evidence="1">
    <location>
        <begin position="124"/>
        <end position="141"/>
    </location>
</feature>
<keyword evidence="3" id="KW-1185">Reference proteome</keyword>
<protein>
    <submittedName>
        <fullName evidence="2">Uncharacterized protein</fullName>
    </submittedName>
</protein>
<sequence>MILDMASPYNEVPGPDSQFAQVRDSFYLLSVMNQYTIKQRMPIDHAEKLLRIALFSDSLQLTAAEDRTESLVKKRQELAKYIRAGRKKGVIAAYVSVGLFVIALTISIQAAFGELGDNQTAHDLALGLLLAWLPVFALCSITDRNPIATDEIRLQLNNLLDLVRTSLLDHRRRGSYITAIGKSEHDFAWTKVLENDDYFHNDFFTKFAGQGRVRWHVSLPSICSQHSLF</sequence>
<keyword evidence="1" id="KW-0472">Membrane</keyword>
<name>A0AAD9ZAK9_9LECA</name>
<dbReference type="Proteomes" id="UP001276659">
    <property type="component" value="Unassembled WGS sequence"/>
</dbReference>
<evidence type="ECO:0000256" key="1">
    <source>
        <dbReference type="SAM" id="Phobius"/>
    </source>
</evidence>
<dbReference type="EMBL" id="JASNWA010000006">
    <property type="protein sequence ID" value="KAK3174724.1"/>
    <property type="molecule type" value="Genomic_DNA"/>
</dbReference>
<reference evidence="2" key="1">
    <citation type="submission" date="2022-11" db="EMBL/GenBank/DDBJ databases">
        <title>Chromosomal genome sequence assembly and mating type (MAT) locus characterization of the leprose asexual lichenized fungus Lepraria neglecta (Nyl.) Erichsen.</title>
        <authorList>
            <person name="Allen J.L."/>
            <person name="Pfeffer B."/>
        </authorList>
    </citation>
    <scope>NUCLEOTIDE SEQUENCE</scope>
    <source>
        <strain evidence="2">Allen 5258</strain>
    </source>
</reference>
<accession>A0AAD9ZAK9</accession>
<organism evidence="2 3">
    <name type="scientific">Lepraria neglecta</name>
    <dbReference type="NCBI Taxonomy" id="209136"/>
    <lineage>
        <taxon>Eukaryota</taxon>
        <taxon>Fungi</taxon>
        <taxon>Dikarya</taxon>
        <taxon>Ascomycota</taxon>
        <taxon>Pezizomycotina</taxon>
        <taxon>Lecanoromycetes</taxon>
        <taxon>OSLEUM clade</taxon>
        <taxon>Lecanoromycetidae</taxon>
        <taxon>Lecanorales</taxon>
        <taxon>Lecanorineae</taxon>
        <taxon>Stereocaulaceae</taxon>
        <taxon>Lepraria</taxon>
    </lineage>
</organism>
<evidence type="ECO:0000313" key="2">
    <source>
        <dbReference type="EMBL" id="KAK3174724.1"/>
    </source>
</evidence>
<proteinExistence type="predicted"/>
<comment type="caution">
    <text evidence="2">The sequence shown here is derived from an EMBL/GenBank/DDBJ whole genome shotgun (WGS) entry which is preliminary data.</text>
</comment>
<evidence type="ECO:0000313" key="3">
    <source>
        <dbReference type="Proteomes" id="UP001276659"/>
    </source>
</evidence>
<keyword evidence="1" id="KW-0812">Transmembrane</keyword>